<dbReference type="EMBL" id="GL446664">
    <property type="protein sequence ID" value="EFN87443.1"/>
    <property type="molecule type" value="Genomic_DNA"/>
</dbReference>
<dbReference type="Proteomes" id="UP000008237">
    <property type="component" value="Unassembled WGS sequence"/>
</dbReference>
<proteinExistence type="predicted"/>
<dbReference type="InParanoid" id="E2BA34"/>
<accession>E2BA34</accession>
<protein>
    <submittedName>
        <fullName evidence="1">Uncharacterized protein</fullName>
    </submittedName>
</protein>
<sequence length="152" mass="17474">MVYESDFYTTRRPYSRPLVSSYTVTKQDYFPWEKVPLVPRPSLVQEPFTVWGRKQQDPRKEFYQYVTLPDKRSVVRGKDQVMAKQDHTRQLVDGGAVSKVGLDAAAELATRGHVFEKGVLARPSSRVRHANTPAAGRTKILMALQTPSWYRF</sequence>
<evidence type="ECO:0000313" key="1">
    <source>
        <dbReference type="EMBL" id="EFN87443.1"/>
    </source>
</evidence>
<gene>
    <name evidence="1" type="ORF">EAI_00381</name>
</gene>
<keyword evidence="2" id="KW-1185">Reference proteome</keyword>
<evidence type="ECO:0000313" key="2">
    <source>
        <dbReference type="Proteomes" id="UP000008237"/>
    </source>
</evidence>
<dbReference type="OMA" id="TRGHVFE"/>
<name>E2BA34_HARSA</name>
<reference evidence="1 2" key="1">
    <citation type="journal article" date="2010" name="Science">
        <title>Genomic comparison of the ants Camponotus floridanus and Harpegnathos saltator.</title>
        <authorList>
            <person name="Bonasio R."/>
            <person name="Zhang G."/>
            <person name="Ye C."/>
            <person name="Mutti N.S."/>
            <person name="Fang X."/>
            <person name="Qin N."/>
            <person name="Donahue G."/>
            <person name="Yang P."/>
            <person name="Li Q."/>
            <person name="Li C."/>
            <person name="Zhang P."/>
            <person name="Huang Z."/>
            <person name="Berger S.L."/>
            <person name="Reinberg D."/>
            <person name="Wang J."/>
            <person name="Liebig J."/>
        </authorList>
    </citation>
    <scope>NUCLEOTIDE SEQUENCE [LARGE SCALE GENOMIC DNA]</scope>
    <source>
        <strain evidence="1 2">R22 G/1</strain>
    </source>
</reference>
<dbReference type="AlphaFoldDB" id="E2BA34"/>
<organism evidence="2">
    <name type="scientific">Harpegnathos saltator</name>
    <name type="common">Jerdon's jumping ant</name>
    <dbReference type="NCBI Taxonomy" id="610380"/>
    <lineage>
        <taxon>Eukaryota</taxon>
        <taxon>Metazoa</taxon>
        <taxon>Ecdysozoa</taxon>
        <taxon>Arthropoda</taxon>
        <taxon>Hexapoda</taxon>
        <taxon>Insecta</taxon>
        <taxon>Pterygota</taxon>
        <taxon>Neoptera</taxon>
        <taxon>Endopterygota</taxon>
        <taxon>Hymenoptera</taxon>
        <taxon>Apocrita</taxon>
        <taxon>Aculeata</taxon>
        <taxon>Formicoidea</taxon>
        <taxon>Formicidae</taxon>
        <taxon>Ponerinae</taxon>
        <taxon>Ponerini</taxon>
        <taxon>Harpegnathos</taxon>
    </lineage>
</organism>